<dbReference type="GO" id="GO:0006351">
    <property type="term" value="P:DNA-templated transcription"/>
    <property type="evidence" value="ECO:0007669"/>
    <property type="project" value="InterPro"/>
</dbReference>
<dbReference type="InterPro" id="IPR052761">
    <property type="entry name" value="Fungal_Detox/Toxin_TFs"/>
</dbReference>
<proteinExistence type="predicted"/>
<evidence type="ECO:0000313" key="4">
    <source>
        <dbReference type="EMBL" id="KAK5051381.1"/>
    </source>
</evidence>
<dbReference type="PANTHER" id="PTHR47425">
    <property type="entry name" value="FARB-RELATED"/>
    <property type="match status" value="1"/>
</dbReference>
<dbReference type="RefSeq" id="XP_064705608.1">
    <property type="nucleotide sequence ID" value="XM_064846628.1"/>
</dbReference>
<dbReference type="CDD" id="cd12148">
    <property type="entry name" value="fungal_TF_MHR"/>
    <property type="match status" value="1"/>
</dbReference>
<evidence type="ECO:0000256" key="1">
    <source>
        <dbReference type="ARBA" id="ARBA00023242"/>
    </source>
</evidence>
<organism evidence="4 5">
    <name type="scientific">Exophiala bonariae</name>
    <dbReference type="NCBI Taxonomy" id="1690606"/>
    <lineage>
        <taxon>Eukaryota</taxon>
        <taxon>Fungi</taxon>
        <taxon>Dikarya</taxon>
        <taxon>Ascomycota</taxon>
        <taxon>Pezizomycotina</taxon>
        <taxon>Eurotiomycetes</taxon>
        <taxon>Chaetothyriomycetidae</taxon>
        <taxon>Chaetothyriales</taxon>
        <taxon>Herpotrichiellaceae</taxon>
        <taxon>Exophiala</taxon>
    </lineage>
</organism>
<comment type="caution">
    <text evidence="4">The sequence shown here is derived from an EMBL/GenBank/DDBJ whole genome shotgun (WGS) entry which is preliminary data.</text>
</comment>
<dbReference type="GO" id="GO:0008270">
    <property type="term" value="F:zinc ion binding"/>
    <property type="evidence" value="ECO:0007669"/>
    <property type="project" value="InterPro"/>
</dbReference>
<dbReference type="Proteomes" id="UP001358417">
    <property type="component" value="Unassembled WGS sequence"/>
</dbReference>
<evidence type="ECO:0000259" key="3">
    <source>
        <dbReference type="SMART" id="SM00906"/>
    </source>
</evidence>
<dbReference type="EMBL" id="JAVRRD010000015">
    <property type="protein sequence ID" value="KAK5051381.1"/>
    <property type="molecule type" value="Genomic_DNA"/>
</dbReference>
<feature type="region of interest" description="Disordered" evidence="2">
    <location>
        <begin position="1"/>
        <end position="30"/>
    </location>
</feature>
<dbReference type="SMART" id="SM00906">
    <property type="entry name" value="Fungal_trans"/>
    <property type="match status" value="1"/>
</dbReference>
<protein>
    <recommendedName>
        <fullName evidence="3">Xylanolytic transcriptional activator regulatory domain-containing protein</fullName>
    </recommendedName>
</protein>
<evidence type="ECO:0000313" key="5">
    <source>
        <dbReference type="Proteomes" id="UP001358417"/>
    </source>
</evidence>
<evidence type="ECO:0000256" key="2">
    <source>
        <dbReference type="SAM" id="MobiDB-lite"/>
    </source>
</evidence>
<gene>
    <name evidence="4" type="ORF">LTR84_003033</name>
</gene>
<dbReference type="GO" id="GO:0003677">
    <property type="term" value="F:DNA binding"/>
    <property type="evidence" value="ECO:0007669"/>
    <property type="project" value="InterPro"/>
</dbReference>
<dbReference type="Pfam" id="PF04082">
    <property type="entry name" value="Fungal_trans"/>
    <property type="match status" value="1"/>
</dbReference>
<reference evidence="4 5" key="1">
    <citation type="submission" date="2023-08" db="EMBL/GenBank/DDBJ databases">
        <title>Black Yeasts Isolated from many extreme environments.</title>
        <authorList>
            <person name="Coleine C."/>
            <person name="Stajich J.E."/>
            <person name="Selbmann L."/>
        </authorList>
    </citation>
    <scope>NUCLEOTIDE SEQUENCE [LARGE SCALE GENOMIC DNA]</scope>
    <source>
        <strain evidence="4 5">CCFEE 5792</strain>
    </source>
</reference>
<accession>A0AAV9N7Y3</accession>
<name>A0AAV9N7Y3_9EURO</name>
<keyword evidence="5" id="KW-1185">Reference proteome</keyword>
<dbReference type="InterPro" id="IPR007219">
    <property type="entry name" value="XnlR_reg_dom"/>
</dbReference>
<feature type="domain" description="Xylanolytic transcriptional activator regulatory" evidence="3">
    <location>
        <begin position="183"/>
        <end position="255"/>
    </location>
</feature>
<keyword evidence="1" id="KW-0539">Nucleus</keyword>
<dbReference type="GeneID" id="89971227"/>
<sequence length="601" mass="68009">MSTDNVNGLAMNGPSKTDDQSHPANVAAQDDTRHAQVHLADYILPLRGDIDVVDIEFLQKKGAFRIPDEELRDQLLVKYVLYVHPFLPLLDLEEFFAAIGGKQNSRKIGLLLFQAVLFTAVPFVDLYLLQTEGYESREEARRKCFEKVRLLFDFNLELNQITLIQSVLLMTLWYEMPEDIKGRSHWLKIALSYAHEIGLNRYSQLAGLSAKEQQARKRLWWCCYTRDRIISLNERQIINIRDEVVELPTLEECDFETKYLADRLERYHIDEPLLQAKVLAELFIQKIQLCMLFGQVLDTLYIPRGHQRSYNVETKIVLVPKTSASAAGNIITLDQELCRWAAECRAKLEALAGHDSTSKYCILDVHHTLLGLLYHTIRSMVHRPHLCQVYTEGSQAQALQAQSQPILRASAQGCTDLAKRLTNDGRIKYLAPIGITTLLFAGVQHISDINSGELGVRAAAEHCLDQTLQSLYRLREVYDSARHAIGLLRIVHRSKTLGIFPEDRSGHFPTPQVYPHSTYGQATIPGAPYTNAVRGNGIAVGLLESERRMTGSLDSPSAVVHVRNNLPASWESGPDAEDMLGLYDPVQEWFGEFFEFPRTGA</sequence>
<dbReference type="AlphaFoldDB" id="A0AAV9N7Y3"/>
<dbReference type="PANTHER" id="PTHR47425:SF2">
    <property type="entry name" value="FARB-RELATED"/>
    <property type="match status" value="1"/>
</dbReference>